<protein>
    <submittedName>
        <fullName evidence="2">Uncharacterized protein</fullName>
    </submittedName>
</protein>
<gene>
    <name evidence="2" type="ORF">E2C01_029602</name>
</gene>
<organism evidence="2 3">
    <name type="scientific">Portunus trituberculatus</name>
    <name type="common">Swimming crab</name>
    <name type="synonym">Neptunus trituberculatus</name>
    <dbReference type="NCBI Taxonomy" id="210409"/>
    <lineage>
        <taxon>Eukaryota</taxon>
        <taxon>Metazoa</taxon>
        <taxon>Ecdysozoa</taxon>
        <taxon>Arthropoda</taxon>
        <taxon>Crustacea</taxon>
        <taxon>Multicrustacea</taxon>
        <taxon>Malacostraca</taxon>
        <taxon>Eumalacostraca</taxon>
        <taxon>Eucarida</taxon>
        <taxon>Decapoda</taxon>
        <taxon>Pleocyemata</taxon>
        <taxon>Brachyura</taxon>
        <taxon>Eubrachyura</taxon>
        <taxon>Portunoidea</taxon>
        <taxon>Portunidae</taxon>
        <taxon>Portuninae</taxon>
        <taxon>Portunus</taxon>
    </lineage>
</organism>
<feature type="region of interest" description="Disordered" evidence="1">
    <location>
        <begin position="200"/>
        <end position="223"/>
    </location>
</feature>
<accession>A0A5B7EV13</accession>
<evidence type="ECO:0000313" key="2">
    <source>
        <dbReference type="EMBL" id="MPC36154.1"/>
    </source>
</evidence>
<dbReference type="Proteomes" id="UP000324222">
    <property type="component" value="Unassembled WGS sequence"/>
</dbReference>
<comment type="caution">
    <text evidence="2">The sequence shown here is derived from an EMBL/GenBank/DDBJ whole genome shotgun (WGS) entry which is preliminary data.</text>
</comment>
<dbReference type="AlphaFoldDB" id="A0A5B7EV13"/>
<sequence>MEMSLFLPLIIPRNYGRHHTPCYNYTAHSRPAFIPSSPTLLSPRPSARFTTTSTTTTDYLHGSLLPLHRPHVHFITVTLRSYTEAWQQSPITITVPAGPLSLLLSPPSLPLPSQLLPHHHYYAFGQHSIPMPASKFRTTIPREKYVDGLVKLMAGTMTRVEFFRAKQTRSRWKSIVTTWRIRHSGKYKNNCPERLKKVMRELSSGEKIEPSDHQEPSYTPQPP</sequence>
<dbReference type="EMBL" id="VSRR010003437">
    <property type="protein sequence ID" value="MPC36154.1"/>
    <property type="molecule type" value="Genomic_DNA"/>
</dbReference>
<proteinExistence type="predicted"/>
<evidence type="ECO:0000313" key="3">
    <source>
        <dbReference type="Proteomes" id="UP000324222"/>
    </source>
</evidence>
<feature type="compositionally biased region" description="Basic and acidic residues" evidence="1">
    <location>
        <begin position="200"/>
        <end position="215"/>
    </location>
</feature>
<name>A0A5B7EV13_PORTR</name>
<keyword evidence="3" id="KW-1185">Reference proteome</keyword>
<reference evidence="2 3" key="1">
    <citation type="submission" date="2019-05" db="EMBL/GenBank/DDBJ databases">
        <title>Another draft genome of Portunus trituberculatus and its Hox gene families provides insights of decapod evolution.</title>
        <authorList>
            <person name="Jeong J.-H."/>
            <person name="Song I."/>
            <person name="Kim S."/>
            <person name="Choi T."/>
            <person name="Kim D."/>
            <person name="Ryu S."/>
            <person name="Kim W."/>
        </authorList>
    </citation>
    <scope>NUCLEOTIDE SEQUENCE [LARGE SCALE GENOMIC DNA]</scope>
    <source>
        <tissue evidence="2">Muscle</tissue>
    </source>
</reference>
<evidence type="ECO:0000256" key="1">
    <source>
        <dbReference type="SAM" id="MobiDB-lite"/>
    </source>
</evidence>